<feature type="compositionally biased region" description="Polar residues" evidence="1">
    <location>
        <begin position="7"/>
        <end position="29"/>
    </location>
</feature>
<dbReference type="EMBL" id="JASCZI010151082">
    <property type="protein sequence ID" value="MED6168954.1"/>
    <property type="molecule type" value="Genomic_DNA"/>
</dbReference>
<feature type="region of interest" description="Disordered" evidence="1">
    <location>
        <begin position="1"/>
        <end position="69"/>
    </location>
</feature>
<keyword evidence="3" id="KW-1185">Reference proteome</keyword>
<accession>A0ABU6V6S7</accession>
<organism evidence="2 3">
    <name type="scientific">Stylosanthes scabra</name>
    <dbReference type="NCBI Taxonomy" id="79078"/>
    <lineage>
        <taxon>Eukaryota</taxon>
        <taxon>Viridiplantae</taxon>
        <taxon>Streptophyta</taxon>
        <taxon>Embryophyta</taxon>
        <taxon>Tracheophyta</taxon>
        <taxon>Spermatophyta</taxon>
        <taxon>Magnoliopsida</taxon>
        <taxon>eudicotyledons</taxon>
        <taxon>Gunneridae</taxon>
        <taxon>Pentapetalae</taxon>
        <taxon>rosids</taxon>
        <taxon>fabids</taxon>
        <taxon>Fabales</taxon>
        <taxon>Fabaceae</taxon>
        <taxon>Papilionoideae</taxon>
        <taxon>50 kb inversion clade</taxon>
        <taxon>dalbergioids sensu lato</taxon>
        <taxon>Dalbergieae</taxon>
        <taxon>Pterocarpus clade</taxon>
        <taxon>Stylosanthes</taxon>
    </lineage>
</organism>
<name>A0ABU6V6S7_9FABA</name>
<reference evidence="2 3" key="1">
    <citation type="journal article" date="2023" name="Plants (Basel)">
        <title>Bridging the Gap: Combining Genomics and Transcriptomics Approaches to Understand Stylosanthes scabra, an Orphan Legume from the Brazilian Caatinga.</title>
        <authorList>
            <person name="Ferreira-Neto J.R.C."/>
            <person name="da Silva M.D."/>
            <person name="Binneck E."/>
            <person name="de Melo N.F."/>
            <person name="da Silva R.H."/>
            <person name="de Melo A.L.T.M."/>
            <person name="Pandolfi V."/>
            <person name="Bustamante F.O."/>
            <person name="Brasileiro-Vidal A.C."/>
            <person name="Benko-Iseppon A.M."/>
        </authorList>
    </citation>
    <scope>NUCLEOTIDE SEQUENCE [LARGE SCALE GENOMIC DNA]</scope>
    <source>
        <tissue evidence="2">Leaves</tissue>
    </source>
</reference>
<feature type="compositionally biased region" description="Basic and acidic residues" evidence="1">
    <location>
        <begin position="30"/>
        <end position="41"/>
    </location>
</feature>
<comment type="caution">
    <text evidence="2">The sequence shown here is derived from an EMBL/GenBank/DDBJ whole genome shotgun (WGS) entry which is preliminary data.</text>
</comment>
<gene>
    <name evidence="2" type="ORF">PIB30_016641</name>
</gene>
<proteinExistence type="predicted"/>
<protein>
    <submittedName>
        <fullName evidence="2">Uncharacterized protein</fullName>
    </submittedName>
</protein>
<evidence type="ECO:0000256" key="1">
    <source>
        <dbReference type="SAM" id="MobiDB-lite"/>
    </source>
</evidence>
<dbReference type="Proteomes" id="UP001341840">
    <property type="component" value="Unassembled WGS sequence"/>
</dbReference>
<sequence length="205" mass="24048">MQRRAESSSFQPQNVSDTSLSISSGPQQARTREYSKSRADLDNTDLEDEDYNPEDDEVESSEVHLDNLYEREERMGVERRMNVTSKEVFSLPAGRQVVLPFSRESQPNGEADGLLSTVLGSMACDFTIFRICVRSWKQMTKYKEHEYNRRIKDDRQESKKQIILTKLGKIWRDTRGYLFNKLYDETQSLVENFERRCPKRIDKVD</sequence>
<evidence type="ECO:0000313" key="2">
    <source>
        <dbReference type="EMBL" id="MED6168954.1"/>
    </source>
</evidence>
<evidence type="ECO:0000313" key="3">
    <source>
        <dbReference type="Proteomes" id="UP001341840"/>
    </source>
</evidence>
<feature type="compositionally biased region" description="Acidic residues" evidence="1">
    <location>
        <begin position="42"/>
        <end position="60"/>
    </location>
</feature>